<feature type="signal peptide" evidence="1">
    <location>
        <begin position="1"/>
        <end position="27"/>
    </location>
</feature>
<reference evidence="2 3" key="1">
    <citation type="journal article" date="2014" name="Int. J. Syst. Evol. Microbiol.">
        <title>Complete genome sequence of Corynebacterium casei LMG S-19264T (=DSM 44701T), isolated from a smear-ripened cheese.</title>
        <authorList>
            <consortium name="US DOE Joint Genome Institute (JGI-PGF)"/>
            <person name="Walter F."/>
            <person name="Albersmeier A."/>
            <person name="Kalinowski J."/>
            <person name="Ruckert C."/>
        </authorList>
    </citation>
    <scope>NUCLEOTIDE SEQUENCE [LARGE SCALE GENOMIC DNA]</scope>
    <source>
        <strain evidence="2 3">KCTC 23968</strain>
    </source>
</reference>
<proteinExistence type="predicted"/>
<accession>A0A918NI86</accession>
<organism evidence="2 3">
    <name type="scientific">Litorimonas cladophorae</name>
    <dbReference type="NCBI Taxonomy" id="1220491"/>
    <lineage>
        <taxon>Bacteria</taxon>
        <taxon>Pseudomonadati</taxon>
        <taxon>Pseudomonadota</taxon>
        <taxon>Alphaproteobacteria</taxon>
        <taxon>Maricaulales</taxon>
        <taxon>Robiginitomaculaceae</taxon>
    </lineage>
</organism>
<keyword evidence="1" id="KW-0732">Signal</keyword>
<evidence type="ECO:0000313" key="3">
    <source>
        <dbReference type="Proteomes" id="UP000600865"/>
    </source>
</evidence>
<protein>
    <submittedName>
        <fullName evidence="2">Uncharacterized protein</fullName>
    </submittedName>
</protein>
<dbReference type="AlphaFoldDB" id="A0A918NI86"/>
<evidence type="ECO:0000313" key="2">
    <source>
        <dbReference type="EMBL" id="GGX69450.1"/>
    </source>
</evidence>
<dbReference type="EMBL" id="BMYV01000002">
    <property type="protein sequence ID" value="GGX69450.1"/>
    <property type="molecule type" value="Genomic_DNA"/>
</dbReference>
<keyword evidence="3" id="KW-1185">Reference proteome</keyword>
<evidence type="ECO:0000256" key="1">
    <source>
        <dbReference type="SAM" id="SignalP"/>
    </source>
</evidence>
<feature type="chain" id="PRO_5037411039" evidence="1">
    <location>
        <begin position="28"/>
        <end position="157"/>
    </location>
</feature>
<name>A0A918NI86_9PROT</name>
<gene>
    <name evidence="2" type="ORF">GCM10011309_19320</name>
</gene>
<sequence>MPKLKPSKAAAMLTLGMLMALPQLSSANGVSVKRGEDGRYYAVERPSSMQRRSADCKGISVRMIAQLLHGRGTELFARIIVSDGANTRAFQLSDELNHLLDESHALKNMELGCLSGDGGVGLILHSTQGVSHNAHIQIDRDGRVFTNFDQTGFKLVK</sequence>
<comment type="caution">
    <text evidence="2">The sequence shown here is derived from an EMBL/GenBank/DDBJ whole genome shotgun (WGS) entry which is preliminary data.</text>
</comment>
<dbReference type="Proteomes" id="UP000600865">
    <property type="component" value="Unassembled WGS sequence"/>
</dbReference>